<gene>
    <name evidence="5" type="ORF">Z519_06072</name>
</gene>
<feature type="region of interest" description="Disordered" evidence="3">
    <location>
        <begin position="154"/>
        <end position="654"/>
    </location>
</feature>
<dbReference type="PROSITE" id="PS50014">
    <property type="entry name" value="BROMODOMAIN_2"/>
    <property type="match status" value="1"/>
</dbReference>
<organism evidence="5 6">
    <name type="scientific">Cladophialophora bantiana (strain ATCC 10958 / CBS 173.52 / CDC B-1940 / NIH 8579)</name>
    <name type="common">Xylohypha bantiana</name>
    <dbReference type="NCBI Taxonomy" id="1442370"/>
    <lineage>
        <taxon>Eukaryota</taxon>
        <taxon>Fungi</taxon>
        <taxon>Dikarya</taxon>
        <taxon>Ascomycota</taxon>
        <taxon>Pezizomycotina</taxon>
        <taxon>Eurotiomycetes</taxon>
        <taxon>Chaetothyriomycetidae</taxon>
        <taxon>Chaetothyriales</taxon>
        <taxon>Herpotrichiellaceae</taxon>
        <taxon>Cladophialophora</taxon>
    </lineage>
</organism>
<evidence type="ECO:0000313" key="5">
    <source>
        <dbReference type="EMBL" id="KIW93467.1"/>
    </source>
</evidence>
<dbReference type="Proteomes" id="UP000053789">
    <property type="component" value="Unassembled WGS sequence"/>
</dbReference>
<keyword evidence="1 2" id="KW-0103">Bromodomain</keyword>
<dbReference type="EMBL" id="KN846987">
    <property type="protein sequence ID" value="KIW93467.1"/>
    <property type="molecule type" value="Genomic_DNA"/>
</dbReference>
<feature type="region of interest" description="Disordered" evidence="3">
    <location>
        <begin position="959"/>
        <end position="998"/>
    </location>
</feature>
<dbReference type="PANTHER" id="PTHR15398:SF4">
    <property type="entry name" value="BROMODOMAIN-CONTAINING PROTEIN 8 ISOFORM X1"/>
    <property type="match status" value="1"/>
</dbReference>
<evidence type="ECO:0000259" key="4">
    <source>
        <dbReference type="PROSITE" id="PS50014"/>
    </source>
</evidence>
<dbReference type="Gene3D" id="1.20.920.10">
    <property type="entry name" value="Bromodomain-like"/>
    <property type="match status" value="1"/>
</dbReference>
<dbReference type="RefSeq" id="XP_016620136.1">
    <property type="nucleotide sequence ID" value="XM_016763812.1"/>
</dbReference>
<proteinExistence type="predicted"/>
<dbReference type="GO" id="GO:0035267">
    <property type="term" value="C:NuA4 histone acetyltransferase complex"/>
    <property type="evidence" value="ECO:0007669"/>
    <property type="project" value="TreeGrafter"/>
</dbReference>
<evidence type="ECO:0000313" key="6">
    <source>
        <dbReference type="Proteomes" id="UP000053789"/>
    </source>
</evidence>
<feature type="compositionally biased region" description="Polar residues" evidence="3">
    <location>
        <begin position="457"/>
        <end position="468"/>
    </location>
</feature>
<dbReference type="OrthoDB" id="21449at2759"/>
<dbReference type="HOGENOM" id="CLU_303488_0_0_1"/>
<feature type="region of interest" description="Disordered" evidence="3">
    <location>
        <begin position="72"/>
        <end position="111"/>
    </location>
</feature>
<feature type="compositionally biased region" description="Pro residues" evidence="3">
    <location>
        <begin position="263"/>
        <end position="277"/>
    </location>
</feature>
<dbReference type="VEuPathDB" id="FungiDB:Z519_06072"/>
<evidence type="ECO:0000256" key="2">
    <source>
        <dbReference type="PROSITE-ProRule" id="PRU00035"/>
    </source>
</evidence>
<evidence type="ECO:0000256" key="3">
    <source>
        <dbReference type="SAM" id="MobiDB-lite"/>
    </source>
</evidence>
<feature type="region of interest" description="Disordered" evidence="3">
    <location>
        <begin position="746"/>
        <end position="770"/>
    </location>
</feature>
<dbReference type="PANTHER" id="PTHR15398">
    <property type="entry name" value="BROMODOMAIN-CONTAINING PROTEIN 8"/>
    <property type="match status" value="1"/>
</dbReference>
<dbReference type="AlphaFoldDB" id="A0A0D2G489"/>
<sequence>MPSLKAYTPYETLAFCQSVAHHGSDSAAFEGISTALNANQLIRESETYDESRLTAAALQALYHELLVEEKNAQAPPAVNGDNGSNGTNPRKRKLSTSPAPSPAPAEDDDRDEQRLLQALVDKLYARFRENTIKEIHQEEEEYLRLQAEIEELEKAEEDDKKRQTETEGANKAHVEPLNATAEATPKPPAVQSSTDATAAALPTSLEARRTEQIASSATSTPAADAETSPASIRSSLQQPVAAARSPAPTTPIIAPKVSAEPAPLRPTQPPSAHPPQRSPGAFHRTLPVPSPQRPNYGAINPQHFQPGPQGQPVPVLPQYAGAPHMPPPAEFPPQKRGASASGQGRGSPVPMQQPQQPYPGYAGYPQQPPWPHMPPQYPQPPPYSTPPYYIQSPTGRPAIPYSTPHHPGYAPYPQGAHIHYQGPPPHPQIWPSPQPGQPYYGYPGAANVTPAPRSDSRQSPQRGRSSTPWKRRSQLPGGARPLSPARPEREVSPLTDTESPTGTTRGRKSPGKTDQKGEESNISAREVAQPARGRQATSATPSAFAGSRSQSLASFTSDTPTDRRKKGGQAQKIKAEPSTPAPIPSDTEQQTQRTSSRRGRPRTSTATSKTDLIQPITASNKRKRSVDRDSTTPPASLPAQVPSPTAAATAPLHAQPSVRRQISLSLSHDPSLISVSKSFAKTALLLLNEIVSHKLASIFAKPLSERDAPGYKDLVLKPQDLKSIKAAVTKGGKAALAAIEVFEENTGSKSAGGNDGDGEQTSKSGAPAAVTTTPTIASDVNSVGGERALGNGVYILRATEDLVPPKGIVNSSQLEMELVRVFANAVMFNPLPSSERGFGRSLRLRKGGGDVAPPLKEVEERDGDAGAAESEESDEGSYGEEGGIISDTREMFEDVMTTVRKWKELEVERLGNVGAGLNPEIDHTATTPLPFTSKSAIQAPAQGSSSGYGSATASVVISANPSLRHSESVEKDDEGAGPSTPAASGTGTARKRRRIADG</sequence>
<dbReference type="SUPFAM" id="SSF47370">
    <property type="entry name" value="Bromodomain"/>
    <property type="match status" value="1"/>
</dbReference>
<protein>
    <recommendedName>
        <fullName evidence="4">Bromo domain-containing protein</fullName>
    </recommendedName>
</protein>
<evidence type="ECO:0000256" key="1">
    <source>
        <dbReference type="ARBA" id="ARBA00023117"/>
    </source>
</evidence>
<feature type="region of interest" description="Disordered" evidence="3">
    <location>
        <begin position="839"/>
        <end position="884"/>
    </location>
</feature>
<dbReference type="GO" id="GO:0006325">
    <property type="term" value="P:chromatin organization"/>
    <property type="evidence" value="ECO:0007669"/>
    <property type="project" value="UniProtKB-ARBA"/>
</dbReference>
<feature type="compositionally biased region" description="Acidic residues" evidence="3">
    <location>
        <begin position="869"/>
        <end position="878"/>
    </location>
</feature>
<reference evidence="5" key="1">
    <citation type="submission" date="2015-01" db="EMBL/GenBank/DDBJ databases">
        <title>The Genome Sequence of Cladophialophora bantiana CBS 173.52.</title>
        <authorList>
            <consortium name="The Broad Institute Genomics Platform"/>
            <person name="Cuomo C."/>
            <person name="de Hoog S."/>
            <person name="Gorbushina A."/>
            <person name="Stielow B."/>
            <person name="Teixiera M."/>
            <person name="Abouelleil A."/>
            <person name="Chapman S.B."/>
            <person name="Priest M."/>
            <person name="Young S.K."/>
            <person name="Wortman J."/>
            <person name="Nusbaum C."/>
            <person name="Birren B."/>
        </authorList>
    </citation>
    <scope>NUCLEOTIDE SEQUENCE [LARGE SCALE GENOMIC DNA]</scope>
    <source>
        <strain evidence="5">CBS 173.52</strain>
    </source>
</reference>
<dbReference type="GeneID" id="27699000"/>
<feature type="compositionally biased region" description="Low complexity" evidence="3">
    <location>
        <begin position="336"/>
        <end position="365"/>
    </location>
</feature>
<feature type="compositionally biased region" description="Low complexity" evidence="3">
    <location>
        <begin position="585"/>
        <end position="594"/>
    </location>
</feature>
<feature type="compositionally biased region" description="Polar residues" evidence="3">
    <location>
        <begin position="494"/>
        <end position="504"/>
    </location>
</feature>
<feature type="compositionally biased region" description="Basic residues" evidence="3">
    <location>
        <begin position="989"/>
        <end position="998"/>
    </location>
</feature>
<feature type="domain" description="Bromo" evidence="4">
    <location>
        <begin position="691"/>
        <end position="745"/>
    </location>
</feature>
<feature type="compositionally biased region" description="Pro residues" evidence="3">
    <location>
        <begin position="366"/>
        <end position="385"/>
    </location>
</feature>
<feature type="compositionally biased region" description="Pro residues" evidence="3">
    <location>
        <begin position="422"/>
        <end position="436"/>
    </location>
</feature>
<dbReference type="InterPro" id="IPR001487">
    <property type="entry name" value="Bromodomain"/>
</dbReference>
<feature type="compositionally biased region" description="Low complexity" evidence="3">
    <location>
        <begin position="214"/>
        <end position="231"/>
    </location>
</feature>
<keyword evidence="6" id="KW-1185">Reference proteome</keyword>
<name>A0A0D2G489_CLAB1</name>
<dbReference type="Pfam" id="PF00439">
    <property type="entry name" value="Bromodomain"/>
    <property type="match status" value="1"/>
</dbReference>
<dbReference type="InterPro" id="IPR036427">
    <property type="entry name" value="Bromodomain-like_sf"/>
</dbReference>
<feature type="compositionally biased region" description="Polar residues" evidence="3">
    <location>
        <begin position="535"/>
        <end position="559"/>
    </location>
</feature>
<accession>A0A0D2G489</accession>
<feature type="compositionally biased region" description="Basic and acidic residues" evidence="3">
    <location>
        <begin position="157"/>
        <end position="174"/>
    </location>
</feature>